<accession>A0A4S3JMA1</accession>
<evidence type="ECO:0000313" key="1">
    <source>
        <dbReference type="EMBL" id="THC96726.1"/>
    </source>
</evidence>
<sequence length="54" mass="6053">MNDAPISLDPPLFKPKLEDASLGSHGDLFTDPQRNMGEYYPIFFAARLQNKVVS</sequence>
<dbReference type="EMBL" id="SOSA01000101">
    <property type="protein sequence ID" value="THC96726.1"/>
    <property type="molecule type" value="Genomic_DNA"/>
</dbReference>
<protein>
    <submittedName>
        <fullName evidence="1">Uncharacterized protein</fullName>
    </submittedName>
</protein>
<reference evidence="1 2" key="1">
    <citation type="submission" date="2019-03" db="EMBL/GenBank/DDBJ databases">
        <title>The genome sequence of a newly discovered highly antifungal drug resistant Aspergillus species, Aspergillus tanneri NIH 1004.</title>
        <authorList>
            <person name="Mounaud S."/>
            <person name="Singh I."/>
            <person name="Joardar V."/>
            <person name="Pakala S."/>
            <person name="Pakala S."/>
            <person name="Venepally P."/>
            <person name="Hoover J."/>
            <person name="Nierman W."/>
            <person name="Chung J."/>
            <person name="Losada L."/>
        </authorList>
    </citation>
    <scope>NUCLEOTIDE SEQUENCE [LARGE SCALE GENOMIC DNA]</scope>
    <source>
        <strain evidence="1 2">NIH1004</strain>
    </source>
</reference>
<comment type="caution">
    <text evidence="1">The sequence shown here is derived from an EMBL/GenBank/DDBJ whole genome shotgun (WGS) entry which is preliminary data.</text>
</comment>
<name>A0A4S3JMA1_9EURO</name>
<dbReference type="Proteomes" id="UP000308092">
    <property type="component" value="Unassembled WGS sequence"/>
</dbReference>
<proteinExistence type="predicted"/>
<dbReference type="VEuPathDB" id="FungiDB:EYZ11_003784"/>
<organism evidence="1 2">
    <name type="scientific">Aspergillus tanneri</name>
    <dbReference type="NCBI Taxonomy" id="1220188"/>
    <lineage>
        <taxon>Eukaryota</taxon>
        <taxon>Fungi</taxon>
        <taxon>Dikarya</taxon>
        <taxon>Ascomycota</taxon>
        <taxon>Pezizomycotina</taxon>
        <taxon>Eurotiomycetes</taxon>
        <taxon>Eurotiomycetidae</taxon>
        <taxon>Eurotiales</taxon>
        <taxon>Aspergillaceae</taxon>
        <taxon>Aspergillus</taxon>
        <taxon>Aspergillus subgen. Circumdati</taxon>
    </lineage>
</organism>
<dbReference type="AlphaFoldDB" id="A0A4S3JMA1"/>
<keyword evidence="2" id="KW-1185">Reference proteome</keyword>
<evidence type="ECO:0000313" key="2">
    <source>
        <dbReference type="Proteomes" id="UP000308092"/>
    </source>
</evidence>
<gene>
    <name evidence="1" type="ORF">EYZ11_003784</name>
</gene>